<accession>A0AAV1QUP7</accession>
<comment type="caution">
    <text evidence="1">The sequence shown here is derived from an EMBL/GenBank/DDBJ whole genome shotgun (WGS) entry which is preliminary data.</text>
</comment>
<dbReference type="Proteomes" id="UP001314170">
    <property type="component" value="Unassembled WGS sequence"/>
</dbReference>
<sequence length="66" mass="7273">MSPLSLQACLQNWVLDRRWQDTSLEAKLLHEPGLPGPITLEDSTVKFGANGLLILKDIASSILKDD</sequence>
<evidence type="ECO:0000313" key="1">
    <source>
        <dbReference type="EMBL" id="CAK7325517.1"/>
    </source>
</evidence>
<proteinExistence type="predicted"/>
<reference evidence="1 2" key="1">
    <citation type="submission" date="2024-01" db="EMBL/GenBank/DDBJ databases">
        <authorList>
            <person name="Waweru B."/>
        </authorList>
    </citation>
    <scope>NUCLEOTIDE SEQUENCE [LARGE SCALE GENOMIC DNA]</scope>
</reference>
<protein>
    <submittedName>
        <fullName evidence="1">Uncharacterized protein</fullName>
    </submittedName>
</protein>
<name>A0AAV1QUP7_9ROSI</name>
<evidence type="ECO:0000313" key="2">
    <source>
        <dbReference type="Proteomes" id="UP001314170"/>
    </source>
</evidence>
<gene>
    <name evidence="1" type="ORF">DCAF_LOCUS3197</name>
</gene>
<dbReference type="AlphaFoldDB" id="A0AAV1QUP7"/>
<organism evidence="1 2">
    <name type="scientific">Dovyalis caffra</name>
    <dbReference type="NCBI Taxonomy" id="77055"/>
    <lineage>
        <taxon>Eukaryota</taxon>
        <taxon>Viridiplantae</taxon>
        <taxon>Streptophyta</taxon>
        <taxon>Embryophyta</taxon>
        <taxon>Tracheophyta</taxon>
        <taxon>Spermatophyta</taxon>
        <taxon>Magnoliopsida</taxon>
        <taxon>eudicotyledons</taxon>
        <taxon>Gunneridae</taxon>
        <taxon>Pentapetalae</taxon>
        <taxon>rosids</taxon>
        <taxon>fabids</taxon>
        <taxon>Malpighiales</taxon>
        <taxon>Salicaceae</taxon>
        <taxon>Flacourtieae</taxon>
        <taxon>Dovyalis</taxon>
    </lineage>
</organism>
<keyword evidence="2" id="KW-1185">Reference proteome</keyword>
<dbReference type="EMBL" id="CAWUPB010000850">
    <property type="protein sequence ID" value="CAK7325517.1"/>
    <property type="molecule type" value="Genomic_DNA"/>
</dbReference>